<comment type="caution">
    <text evidence="4">The sequence shown here is derived from an EMBL/GenBank/DDBJ whole genome shotgun (WGS) entry which is preliminary data.</text>
</comment>
<evidence type="ECO:0000256" key="3">
    <source>
        <dbReference type="ARBA" id="ARBA00022840"/>
    </source>
</evidence>
<dbReference type="Proteomes" id="UP001144323">
    <property type="component" value="Unassembled WGS sequence"/>
</dbReference>
<dbReference type="InterPro" id="IPR043129">
    <property type="entry name" value="ATPase_NBD"/>
</dbReference>
<evidence type="ECO:0000313" key="4">
    <source>
        <dbReference type="EMBL" id="GLI94569.1"/>
    </source>
</evidence>
<dbReference type="InterPro" id="IPR042054">
    <property type="entry name" value="YegD-like"/>
</dbReference>
<comment type="similarity">
    <text evidence="1">Belongs to the heat shock protein 70 family.</text>
</comment>
<dbReference type="CDD" id="cd10231">
    <property type="entry name" value="ASKHA_NBD_HSP70_YegD-like"/>
    <property type="match status" value="1"/>
</dbReference>
<dbReference type="EMBL" id="BSEC01000001">
    <property type="protein sequence ID" value="GLI94569.1"/>
    <property type="molecule type" value="Genomic_DNA"/>
</dbReference>
<dbReference type="SUPFAM" id="SSF53067">
    <property type="entry name" value="Actin-like ATPase domain"/>
    <property type="match status" value="2"/>
</dbReference>
<evidence type="ECO:0000256" key="1">
    <source>
        <dbReference type="ARBA" id="ARBA00007381"/>
    </source>
</evidence>
<accession>A0A9W6LTN1</accession>
<keyword evidence="3" id="KW-0067">ATP-binding</keyword>
<dbReference type="Pfam" id="PF00012">
    <property type="entry name" value="HSP70"/>
    <property type="match status" value="2"/>
</dbReference>
<gene>
    <name evidence="4" type="ORF">LMG27198_35610</name>
</gene>
<dbReference type="PROSITE" id="PS01036">
    <property type="entry name" value="HSP70_3"/>
    <property type="match status" value="1"/>
</dbReference>
<dbReference type="Gene3D" id="3.30.420.40">
    <property type="match status" value="2"/>
</dbReference>
<dbReference type="InterPro" id="IPR013126">
    <property type="entry name" value="Hsp_70_fam"/>
</dbReference>
<dbReference type="InterPro" id="IPR018181">
    <property type="entry name" value="Heat_shock_70_CS"/>
</dbReference>
<dbReference type="PANTHER" id="PTHR19375">
    <property type="entry name" value="HEAT SHOCK PROTEIN 70KDA"/>
    <property type="match status" value="1"/>
</dbReference>
<protein>
    <submittedName>
        <fullName evidence="4">Heat-shock protein</fullName>
    </submittedName>
</protein>
<dbReference type="AlphaFoldDB" id="A0A9W6LTN1"/>
<proteinExistence type="inferred from homology"/>
<dbReference type="GO" id="GO:0005524">
    <property type="term" value="F:ATP binding"/>
    <property type="evidence" value="ECO:0007669"/>
    <property type="project" value="UniProtKB-KW"/>
</dbReference>
<evidence type="ECO:0000313" key="5">
    <source>
        <dbReference type="Proteomes" id="UP001144323"/>
    </source>
</evidence>
<keyword evidence="5" id="KW-1185">Reference proteome</keyword>
<dbReference type="GO" id="GO:0140662">
    <property type="term" value="F:ATP-dependent protein folding chaperone"/>
    <property type="evidence" value="ECO:0007669"/>
    <property type="project" value="InterPro"/>
</dbReference>
<reference evidence="4" key="1">
    <citation type="journal article" date="2023" name="Int. J. Syst. Evol. Microbiol.">
        <title>Methylocystis iwaonis sp. nov., a type II methane-oxidizing bacterium from surface soil of a rice paddy field in Japan, and emended description of the genus Methylocystis (ex Whittenbury et al. 1970) Bowman et al. 1993.</title>
        <authorList>
            <person name="Kaise H."/>
            <person name="Sawadogo J.B."/>
            <person name="Alam M.S."/>
            <person name="Ueno C."/>
            <person name="Dianou D."/>
            <person name="Shinjo R."/>
            <person name="Asakawa S."/>
        </authorList>
    </citation>
    <scope>NUCLEOTIDE SEQUENCE</scope>
    <source>
        <strain evidence="4">LMG27198</strain>
    </source>
</reference>
<sequence>MEAKAFCGLDFGTSNSTVAIPGPAGVTLAPLEGDSRTLPSSIFFDFSDGSPVFGRAAIAAYVDGADGRLMRSLKSVLGTALMDETTRIKTRTYTFKDIIGLIVARLKAAAEAATGREITQVVLGRPVHFVDDDAAADRRAEDALAEIARAQGFTEIAFQFEPIAAALAYEQKVSREEYALIADIGGGTSDFSIVRVSPEGRTRLDRAGDVLANKGVHIGGTDIDRLFSMKSVMPLLGQGSEMRMPFADKAIPVPNGFFVDLSTWHRINLLYTQKASRDIAELARYALAPEKIARLVEVVESRRGHSVALAVEDAKIALSAQARAAIDLAEVERGLAVETATATLHAAIADQLGALSRTLKETLDASGLTGDRIDAVFLTGGSTAIPAVRAAVTALTPGATIVEGDMFGAVGMGLGLDAARKFGSHVDDRAA</sequence>
<dbReference type="RefSeq" id="WP_281804654.1">
    <property type="nucleotide sequence ID" value="NZ_BSEC01000001.1"/>
</dbReference>
<keyword evidence="2" id="KW-0547">Nucleotide-binding</keyword>
<organism evidence="4 5">
    <name type="scientific">Methylocystis echinoides</name>
    <dbReference type="NCBI Taxonomy" id="29468"/>
    <lineage>
        <taxon>Bacteria</taxon>
        <taxon>Pseudomonadati</taxon>
        <taxon>Pseudomonadota</taxon>
        <taxon>Alphaproteobacteria</taxon>
        <taxon>Hyphomicrobiales</taxon>
        <taxon>Methylocystaceae</taxon>
        <taxon>Methylocystis</taxon>
    </lineage>
</organism>
<evidence type="ECO:0000256" key="2">
    <source>
        <dbReference type="ARBA" id="ARBA00022741"/>
    </source>
</evidence>
<name>A0A9W6LTN1_9HYPH</name>